<dbReference type="InterPro" id="IPR027065">
    <property type="entry name" value="Lon_Prtase"/>
</dbReference>
<evidence type="ECO:0000256" key="3">
    <source>
        <dbReference type="ARBA" id="ARBA00022801"/>
    </source>
</evidence>
<evidence type="ECO:0000313" key="11">
    <source>
        <dbReference type="EMBL" id="CAG8440251.1"/>
    </source>
</evidence>
<dbReference type="EC" id="3.4.21.53" evidence="7"/>
<keyword evidence="12" id="KW-1185">Reference proteome</keyword>
<dbReference type="InterPro" id="IPR008269">
    <property type="entry name" value="Lon_proteolytic"/>
</dbReference>
<evidence type="ECO:0000256" key="9">
    <source>
        <dbReference type="SAM" id="MobiDB-lite"/>
    </source>
</evidence>
<dbReference type="InterPro" id="IPR020568">
    <property type="entry name" value="Ribosomal_Su5_D2-typ_SF"/>
</dbReference>
<dbReference type="Proteomes" id="UP000789508">
    <property type="component" value="Unassembled WGS sequence"/>
</dbReference>
<keyword evidence="3 8" id="KW-0378">Hydrolase</keyword>
<dbReference type="InterPro" id="IPR054594">
    <property type="entry name" value="Lon_lid"/>
</dbReference>
<dbReference type="SUPFAM" id="SSF54211">
    <property type="entry name" value="Ribosomal protein S5 domain 2-like"/>
    <property type="match status" value="1"/>
</dbReference>
<evidence type="ECO:0000256" key="2">
    <source>
        <dbReference type="ARBA" id="ARBA00022741"/>
    </source>
</evidence>
<comment type="similarity">
    <text evidence="8">Belongs to the peptidase S16 family.</text>
</comment>
<comment type="caution">
    <text evidence="11">The sequence shown here is derived from an EMBL/GenBank/DDBJ whole genome shotgun (WGS) entry which is preliminary data.</text>
</comment>
<dbReference type="GO" id="GO:0005524">
    <property type="term" value="F:ATP binding"/>
    <property type="evidence" value="ECO:0007669"/>
    <property type="project" value="UniProtKB-KW"/>
</dbReference>
<dbReference type="GO" id="GO:0016887">
    <property type="term" value="F:ATP hydrolysis activity"/>
    <property type="evidence" value="ECO:0007669"/>
    <property type="project" value="InterPro"/>
</dbReference>
<dbReference type="FunFam" id="3.40.50.300:FF:000021">
    <property type="entry name" value="Lon protease homolog"/>
    <property type="match status" value="1"/>
</dbReference>
<dbReference type="InterPro" id="IPR027417">
    <property type="entry name" value="P-loop_NTPase"/>
</dbReference>
<evidence type="ECO:0000256" key="6">
    <source>
        <dbReference type="ARBA" id="ARBA00050665"/>
    </source>
</evidence>
<feature type="active site" evidence="8">
    <location>
        <position position="422"/>
    </location>
</feature>
<dbReference type="InterPro" id="IPR003593">
    <property type="entry name" value="AAA+_ATPase"/>
</dbReference>
<dbReference type="PROSITE" id="PS51786">
    <property type="entry name" value="LON_PROTEOLYTIC"/>
    <property type="match status" value="1"/>
</dbReference>
<dbReference type="SUPFAM" id="SSF52540">
    <property type="entry name" value="P-loop containing nucleoside triphosphate hydrolases"/>
    <property type="match status" value="1"/>
</dbReference>
<proteinExistence type="inferred from homology"/>
<dbReference type="Gene3D" id="1.10.8.60">
    <property type="match status" value="1"/>
</dbReference>
<evidence type="ECO:0000259" key="10">
    <source>
        <dbReference type="PROSITE" id="PS51786"/>
    </source>
</evidence>
<feature type="active site" evidence="8">
    <location>
        <position position="465"/>
    </location>
</feature>
<dbReference type="GO" id="GO:0006508">
    <property type="term" value="P:proteolysis"/>
    <property type="evidence" value="ECO:0007669"/>
    <property type="project" value="UniProtKB-KW"/>
</dbReference>
<protein>
    <recommendedName>
        <fullName evidence="7">endopeptidase La</fullName>
        <ecNumber evidence="7">3.4.21.53</ecNumber>
    </recommendedName>
</protein>
<dbReference type="InterPro" id="IPR045864">
    <property type="entry name" value="aa-tRNA-synth_II/BPL/LPL"/>
</dbReference>
<dbReference type="Pfam" id="PF22667">
    <property type="entry name" value="Lon_lid"/>
    <property type="match status" value="1"/>
</dbReference>
<gene>
    <name evidence="11" type="ORF">ALEPTO_LOCUS248</name>
</gene>
<dbReference type="GO" id="GO:0004252">
    <property type="term" value="F:serine-type endopeptidase activity"/>
    <property type="evidence" value="ECO:0007669"/>
    <property type="project" value="UniProtKB-UniRule"/>
</dbReference>
<dbReference type="InterPro" id="IPR003959">
    <property type="entry name" value="ATPase_AAA_core"/>
</dbReference>
<evidence type="ECO:0000256" key="5">
    <source>
        <dbReference type="ARBA" id="ARBA00022840"/>
    </source>
</evidence>
<dbReference type="EMBL" id="CAJVPS010000012">
    <property type="protein sequence ID" value="CAG8440251.1"/>
    <property type="molecule type" value="Genomic_DNA"/>
</dbReference>
<dbReference type="InterPro" id="IPR014721">
    <property type="entry name" value="Ribsml_uS5_D2-typ_fold_subgr"/>
</dbReference>
<evidence type="ECO:0000256" key="1">
    <source>
        <dbReference type="ARBA" id="ARBA00022670"/>
    </source>
</evidence>
<keyword evidence="5" id="KW-0067">ATP-binding</keyword>
<sequence>MDDYLLRLQREPFPNYVKERIEGEIKKIQKRSDSHTKEISEDPENDNLTEVEQKLNERHFGLKKVKKLIINYLGAKKQAGKNLGKVICLIGSPGTGKSSIARSIAEALGRPFTKASLGGVHDEGEIRGHRSTYVHAKPGIIVQALQRAKKRNPVILVDEIDSMGKSEHNGDPAAAFLEIFDPEQNENFRDHYIELPIDLSQVMFICTANDAQKIPLPLLDRMEIIEIPPYNESEKFHIAKEYLIPKLLNKYRLTKEQLDFEDPAIKKIIKDYTWEPGIRNLEKKLENIFAEFSKKKAQGDLITEKITSAKVQEYLGKPAVPDLSSEVDYDKPGVVNGLGVLNPEIGGGSVLPIEVKIFSNGEGKIITTGNLKKIMKESIEIAISYVKSAAAATKFNLNQNIFKNQDIHINMPKGDIPKDGSSAGIALTTAIISALNDKKINKDIGMTGEINLSGIVGEIGGLREKIYAAHRKKYKAVFIPKKNENDLDDIPSEIKKDKYSRLLIEAGLFAYGPTKGRVQNVLFPALIPLDLLKKEKEHVTGFSPECFFIEKIGEKRIENSLILRPTSEEGHTLHENKEEARDFALNILKVYEDYAKNTLYLGVIVGKKSEGEKFAGAIETYTVECLLPDGQCLQFATSHYFGDNFCRLMNVEFQTKDNKRQHPFSTS</sequence>
<dbReference type="SMART" id="SM00382">
    <property type="entry name" value="AAA"/>
    <property type="match status" value="1"/>
</dbReference>
<evidence type="ECO:0000256" key="7">
    <source>
        <dbReference type="ARBA" id="ARBA00066743"/>
    </source>
</evidence>
<evidence type="ECO:0000256" key="8">
    <source>
        <dbReference type="PROSITE-ProRule" id="PRU01122"/>
    </source>
</evidence>
<dbReference type="CDD" id="cd19500">
    <property type="entry name" value="RecA-like_Lon"/>
    <property type="match status" value="1"/>
</dbReference>
<dbReference type="Gene3D" id="3.40.50.300">
    <property type="entry name" value="P-loop containing nucleotide triphosphate hydrolases"/>
    <property type="match status" value="1"/>
</dbReference>
<dbReference type="Pfam" id="PF05362">
    <property type="entry name" value="Lon_C"/>
    <property type="match status" value="1"/>
</dbReference>
<dbReference type="Pfam" id="PF00004">
    <property type="entry name" value="AAA"/>
    <property type="match status" value="1"/>
</dbReference>
<dbReference type="PANTHER" id="PTHR10046">
    <property type="entry name" value="ATP DEPENDENT LON PROTEASE FAMILY MEMBER"/>
    <property type="match status" value="1"/>
</dbReference>
<feature type="region of interest" description="Disordered" evidence="9">
    <location>
        <begin position="27"/>
        <end position="46"/>
    </location>
</feature>
<evidence type="ECO:0000313" key="12">
    <source>
        <dbReference type="Proteomes" id="UP000789508"/>
    </source>
</evidence>
<evidence type="ECO:0000256" key="4">
    <source>
        <dbReference type="ARBA" id="ARBA00022825"/>
    </source>
</evidence>
<dbReference type="AlphaFoldDB" id="A0A9N8VA73"/>
<dbReference type="Gene3D" id="3.30.930.10">
    <property type="entry name" value="Bira Bifunctional Protein, Domain 2"/>
    <property type="match status" value="2"/>
</dbReference>
<dbReference type="GO" id="GO:0004176">
    <property type="term" value="F:ATP-dependent peptidase activity"/>
    <property type="evidence" value="ECO:0007669"/>
    <property type="project" value="UniProtKB-UniRule"/>
</dbReference>
<name>A0A9N8VA73_9GLOM</name>
<dbReference type="OrthoDB" id="2411602at2759"/>
<keyword evidence="2" id="KW-0547">Nucleotide-binding</keyword>
<keyword evidence="4 8" id="KW-0720">Serine protease</keyword>
<organism evidence="11 12">
    <name type="scientific">Ambispora leptoticha</name>
    <dbReference type="NCBI Taxonomy" id="144679"/>
    <lineage>
        <taxon>Eukaryota</taxon>
        <taxon>Fungi</taxon>
        <taxon>Fungi incertae sedis</taxon>
        <taxon>Mucoromycota</taxon>
        <taxon>Glomeromycotina</taxon>
        <taxon>Glomeromycetes</taxon>
        <taxon>Archaeosporales</taxon>
        <taxon>Ambisporaceae</taxon>
        <taxon>Ambispora</taxon>
    </lineage>
</organism>
<dbReference type="PRINTS" id="PR00830">
    <property type="entry name" value="ENDOLAPTASE"/>
</dbReference>
<reference evidence="11" key="1">
    <citation type="submission" date="2021-06" db="EMBL/GenBank/DDBJ databases">
        <authorList>
            <person name="Kallberg Y."/>
            <person name="Tangrot J."/>
            <person name="Rosling A."/>
        </authorList>
    </citation>
    <scope>NUCLEOTIDE SEQUENCE</scope>
    <source>
        <strain evidence="11">FL130A</strain>
    </source>
</reference>
<keyword evidence="1 8" id="KW-0645">Protease</keyword>
<accession>A0A9N8VA73</accession>
<dbReference type="GO" id="GO:0030163">
    <property type="term" value="P:protein catabolic process"/>
    <property type="evidence" value="ECO:0007669"/>
    <property type="project" value="InterPro"/>
</dbReference>
<feature type="compositionally biased region" description="Basic and acidic residues" evidence="9">
    <location>
        <begin position="27"/>
        <end position="40"/>
    </location>
</feature>
<dbReference type="Gene3D" id="3.30.230.10">
    <property type="match status" value="1"/>
</dbReference>
<feature type="domain" description="Lon proteolytic" evidence="10">
    <location>
        <begin position="329"/>
        <end position="525"/>
    </location>
</feature>
<comment type="catalytic activity">
    <reaction evidence="6">
        <text>Hydrolysis of proteins in presence of ATP.</text>
        <dbReference type="EC" id="3.4.21.53"/>
    </reaction>
</comment>
<dbReference type="SUPFAM" id="SSF55681">
    <property type="entry name" value="Class II aaRS and biotin synthetases"/>
    <property type="match status" value="1"/>
</dbReference>